<evidence type="ECO:0000256" key="6">
    <source>
        <dbReference type="NCBIfam" id="TIGR00152"/>
    </source>
</evidence>
<dbReference type="InterPro" id="IPR007344">
    <property type="entry name" value="GrpB/CoaE"/>
</dbReference>
<dbReference type="HAMAP" id="MF_00376">
    <property type="entry name" value="Dephospho_CoA_kinase"/>
    <property type="match status" value="1"/>
</dbReference>
<dbReference type="GO" id="GO:0005737">
    <property type="term" value="C:cytoplasm"/>
    <property type="evidence" value="ECO:0007669"/>
    <property type="project" value="UniProtKB-SubCell"/>
</dbReference>
<evidence type="ECO:0000256" key="1">
    <source>
        <dbReference type="ARBA" id="ARBA00008826"/>
    </source>
</evidence>
<comment type="catalytic activity">
    <reaction evidence="5">
        <text>3'-dephospho-CoA + ATP = ADP + CoA + H(+)</text>
        <dbReference type="Rhea" id="RHEA:18245"/>
        <dbReference type="ChEBI" id="CHEBI:15378"/>
        <dbReference type="ChEBI" id="CHEBI:30616"/>
        <dbReference type="ChEBI" id="CHEBI:57287"/>
        <dbReference type="ChEBI" id="CHEBI:57328"/>
        <dbReference type="ChEBI" id="CHEBI:456216"/>
        <dbReference type="EC" id="2.7.1.24"/>
    </reaction>
</comment>
<dbReference type="Gene3D" id="3.30.460.10">
    <property type="entry name" value="Beta Polymerase, domain 2"/>
    <property type="match status" value="1"/>
</dbReference>
<evidence type="ECO:0000256" key="2">
    <source>
        <dbReference type="ARBA" id="ARBA00011058"/>
    </source>
</evidence>
<accession>A0A368VFV4</accession>
<keyword evidence="5" id="KW-0173">Coenzyme A biosynthesis</keyword>
<dbReference type="AlphaFoldDB" id="A0A368VFV4"/>
<dbReference type="CDD" id="cd02022">
    <property type="entry name" value="DPCK"/>
    <property type="match status" value="1"/>
</dbReference>
<keyword evidence="5 7" id="KW-0418">Kinase</keyword>
<comment type="function">
    <text evidence="5">Catalyzes the phosphorylation of the 3'-hydroxyl group of dephosphocoenzyme A to form coenzyme A.</text>
</comment>
<proteinExistence type="inferred from homology"/>
<comment type="pathway">
    <text evidence="5">Cofactor biosynthesis; coenzyme A biosynthesis; CoA from (R)-pantothenate: step 5/5.</text>
</comment>
<dbReference type="GO" id="GO:0015937">
    <property type="term" value="P:coenzyme A biosynthetic process"/>
    <property type="evidence" value="ECO:0007669"/>
    <property type="project" value="UniProtKB-UniRule"/>
</dbReference>
<dbReference type="SUPFAM" id="SSF52540">
    <property type="entry name" value="P-loop containing nucleoside triphosphate hydrolases"/>
    <property type="match status" value="1"/>
</dbReference>
<protein>
    <recommendedName>
        <fullName evidence="5 6">Dephospho-CoA kinase</fullName>
        <ecNumber evidence="5 6">2.7.1.24</ecNumber>
    </recommendedName>
    <alternativeName>
        <fullName evidence="5">Dephosphocoenzyme A kinase</fullName>
    </alternativeName>
</protein>
<dbReference type="InterPro" id="IPR043519">
    <property type="entry name" value="NT_sf"/>
</dbReference>
<sequence>MDFVYRSTVRAAGERAFPRVPATGRMARVLRIGLSGGIGSGKSTVARRLVEHGAVLVDADVIAREVVAPGTEGLAELVDCFGREILDAEGALDRSAMARRVFADDEARAELNGIVHPKVGARTAQLMAEAPEDAIVVHDIPLLVEAGYAAEYHLTVIVDAPVEDRVRRLVERGLEESDARARIRAQADEQQRRDAADVWLDNGGQVDDVLAEVDRLWTERLVPFESNVRWGQRAPKQAPELVEHDPEWPRQARRLCARIEKAAGDLALRTDHIGSTSVPELAAKDVVDVQVTVRSPGDADALAGPLGAAGFPVIPEIRGDNPHSVEPDPAQWHKRVHASADPGRRANVHLRVAGSAGWRYALLFRDWLRDDAQARAEYETLKREVAGRFATDPDTDRYADAKEPWFTEAFLRAEEWARQTGWTPPELPER</sequence>
<reference evidence="7 8" key="1">
    <citation type="submission" date="2018-07" db="EMBL/GenBank/DDBJ databases">
        <title>Genomic Encyclopedia of Type Strains, Phase III (KMG-III): the genomes of soil and plant-associated and newly described type strains.</title>
        <authorList>
            <person name="Whitman W."/>
        </authorList>
    </citation>
    <scope>NUCLEOTIDE SEQUENCE [LARGE SCALE GENOMIC DNA]</scope>
    <source>
        <strain evidence="7 8">CECT 8575</strain>
    </source>
</reference>
<dbReference type="InterPro" id="IPR001977">
    <property type="entry name" value="Depp_CoAkinase"/>
</dbReference>
<dbReference type="NCBIfam" id="TIGR00152">
    <property type="entry name" value="dephospho-CoA kinase"/>
    <property type="match status" value="1"/>
</dbReference>
<comment type="caution">
    <text evidence="7">The sequence shown here is derived from an EMBL/GenBank/DDBJ whole genome shotgun (WGS) entry which is preliminary data.</text>
</comment>
<dbReference type="Gene3D" id="3.40.50.300">
    <property type="entry name" value="P-loop containing nucleotide triphosphate hydrolases"/>
    <property type="match status" value="1"/>
</dbReference>
<comment type="subcellular location">
    <subcellularLocation>
        <location evidence="5">Cytoplasm</location>
    </subcellularLocation>
</comment>
<keyword evidence="5" id="KW-0808">Transferase</keyword>
<dbReference type="Proteomes" id="UP000253495">
    <property type="component" value="Unassembled WGS sequence"/>
</dbReference>
<dbReference type="EC" id="2.7.1.24" evidence="5 6"/>
<keyword evidence="5" id="KW-0963">Cytoplasm</keyword>
<evidence type="ECO:0000313" key="8">
    <source>
        <dbReference type="Proteomes" id="UP000253495"/>
    </source>
</evidence>
<dbReference type="UniPathway" id="UPA00241">
    <property type="reaction ID" value="UER00356"/>
</dbReference>
<dbReference type="NCBIfam" id="NF002879">
    <property type="entry name" value="PRK03333.1"/>
    <property type="match status" value="1"/>
</dbReference>
<organism evidence="7 8">
    <name type="scientific">Halopolyspora algeriensis</name>
    <dbReference type="NCBI Taxonomy" id="1500506"/>
    <lineage>
        <taxon>Bacteria</taxon>
        <taxon>Bacillati</taxon>
        <taxon>Actinomycetota</taxon>
        <taxon>Actinomycetes</taxon>
        <taxon>Actinomycetes incertae sedis</taxon>
        <taxon>Halopolyspora</taxon>
    </lineage>
</organism>
<evidence type="ECO:0000313" key="7">
    <source>
        <dbReference type="EMBL" id="RCW39523.1"/>
    </source>
</evidence>
<dbReference type="InterPro" id="IPR027417">
    <property type="entry name" value="P-loop_NTPase"/>
</dbReference>
<comment type="similarity">
    <text evidence="1">In the N-terminal section; belongs to the CoaE family.</text>
</comment>
<evidence type="ECO:0000256" key="3">
    <source>
        <dbReference type="ARBA" id="ARBA00022741"/>
    </source>
</evidence>
<evidence type="ECO:0000256" key="4">
    <source>
        <dbReference type="ARBA" id="ARBA00022840"/>
    </source>
</evidence>
<dbReference type="Pfam" id="PF04229">
    <property type="entry name" value="GrpB"/>
    <property type="match status" value="1"/>
</dbReference>
<dbReference type="SUPFAM" id="SSF81301">
    <property type="entry name" value="Nucleotidyltransferase"/>
    <property type="match status" value="1"/>
</dbReference>
<dbReference type="PANTHER" id="PTHR34822">
    <property type="entry name" value="GRPB DOMAIN PROTEIN (AFU_ORTHOLOGUE AFUA_1G01530)"/>
    <property type="match status" value="1"/>
</dbReference>
<dbReference type="PANTHER" id="PTHR34822:SF1">
    <property type="entry name" value="GRPB FAMILY PROTEIN"/>
    <property type="match status" value="1"/>
</dbReference>
<comment type="similarity">
    <text evidence="2">In the C-terminal section; belongs to the UPF0157 (GrpB) family.</text>
</comment>
<dbReference type="Pfam" id="PF01121">
    <property type="entry name" value="CoaE"/>
    <property type="match status" value="1"/>
</dbReference>
<comment type="similarity">
    <text evidence="5">Belongs to the CoaE family.</text>
</comment>
<dbReference type="GO" id="GO:0004140">
    <property type="term" value="F:dephospho-CoA kinase activity"/>
    <property type="evidence" value="ECO:0007669"/>
    <property type="project" value="UniProtKB-UniRule"/>
</dbReference>
<dbReference type="EMBL" id="QPJC01000016">
    <property type="protein sequence ID" value="RCW39523.1"/>
    <property type="molecule type" value="Genomic_DNA"/>
</dbReference>
<evidence type="ECO:0000256" key="5">
    <source>
        <dbReference type="HAMAP-Rule" id="MF_00376"/>
    </source>
</evidence>
<keyword evidence="4 5" id="KW-0067">ATP-binding</keyword>
<dbReference type="PROSITE" id="PS51219">
    <property type="entry name" value="DPCK"/>
    <property type="match status" value="1"/>
</dbReference>
<keyword evidence="8" id="KW-1185">Reference proteome</keyword>
<keyword evidence="3 5" id="KW-0547">Nucleotide-binding</keyword>
<feature type="binding site" evidence="5">
    <location>
        <begin position="39"/>
        <end position="44"/>
    </location>
    <ligand>
        <name>ATP</name>
        <dbReference type="ChEBI" id="CHEBI:30616"/>
    </ligand>
</feature>
<name>A0A368VFV4_9ACTN</name>
<dbReference type="GO" id="GO:0005524">
    <property type="term" value="F:ATP binding"/>
    <property type="evidence" value="ECO:0007669"/>
    <property type="project" value="UniProtKB-UniRule"/>
</dbReference>
<gene>
    <name evidence="5" type="primary">coaE</name>
    <name evidence="7" type="ORF">DFQ14_1168</name>
</gene>